<name>A0ACC1CDU8_9NEOP</name>
<gene>
    <name evidence="1" type="ORF">K1T71_014380</name>
</gene>
<dbReference type="Proteomes" id="UP000824533">
    <property type="component" value="Linkage Group LG29"/>
</dbReference>
<reference evidence="1 2" key="1">
    <citation type="journal article" date="2021" name="Front. Genet.">
        <title>Chromosome-Level Genome Assembly Reveals Significant Gene Expansion in the Toll and IMD Signaling Pathways of Dendrolimus kikuchii.</title>
        <authorList>
            <person name="Zhou J."/>
            <person name="Wu P."/>
            <person name="Xiong Z."/>
            <person name="Liu N."/>
            <person name="Zhao N."/>
            <person name="Ji M."/>
            <person name="Qiu Y."/>
            <person name="Yang B."/>
        </authorList>
    </citation>
    <scope>NUCLEOTIDE SEQUENCE [LARGE SCALE GENOMIC DNA]</scope>
    <source>
        <strain evidence="1">Ann1</strain>
    </source>
</reference>
<proteinExistence type="predicted"/>
<evidence type="ECO:0000313" key="1">
    <source>
        <dbReference type="EMBL" id="KAJ0169774.1"/>
    </source>
</evidence>
<accession>A0ACC1CDU8</accession>
<comment type="caution">
    <text evidence="1">The sequence shown here is derived from an EMBL/GenBank/DDBJ whole genome shotgun (WGS) entry which is preliminary data.</text>
</comment>
<sequence>MALIMPFVSVAVSILYTPFLLLILCVIFLASIGKSLGVRRLYVNILLKLFEYGRQHIEVAKKVQRSDSSDEEDEPPVPEDKPPSAIIKENGLNGTKMSVIEREEILGPSPELNYKRSSSQERVHDGHRLDQVKNEHSLEFHLNHCLDLVKAGMESIIEDQVTSVFEAEELRSWNLLTRTNRQYEFLTWRLTIIWAMGFVVRYFFLLPLRMLIFVIGVLTMIIMTTLVSLLPAGRFRTFFGRICYRLSMRVLIRSLSCVATYHNAEYMPKTNGFCVANHTTPIDVAILSANTCFSMIGQRHGGFLGLLQRALARASPHIWFERSEVKDRHAVAKRLKEHISVPDNPPILIFPEGTCINNTSVMQFKKGSFEVGGTIYPVAIKYDPRFGDAFWNSSRYGMLHYLLNMMTSWAIVCDVWYLPPMARESHESAVDFANRVKSVIARQGGLVDLMWDGQLKRMKPKKEWKELQQEVFSKRLKGE</sequence>
<protein>
    <submittedName>
        <fullName evidence="1">Uncharacterized protein</fullName>
    </submittedName>
</protein>
<evidence type="ECO:0000313" key="2">
    <source>
        <dbReference type="Proteomes" id="UP000824533"/>
    </source>
</evidence>
<organism evidence="1 2">
    <name type="scientific">Dendrolimus kikuchii</name>
    <dbReference type="NCBI Taxonomy" id="765133"/>
    <lineage>
        <taxon>Eukaryota</taxon>
        <taxon>Metazoa</taxon>
        <taxon>Ecdysozoa</taxon>
        <taxon>Arthropoda</taxon>
        <taxon>Hexapoda</taxon>
        <taxon>Insecta</taxon>
        <taxon>Pterygota</taxon>
        <taxon>Neoptera</taxon>
        <taxon>Endopterygota</taxon>
        <taxon>Lepidoptera</taxon>
        <taxon>Glossata</taxon>
        <taxon>Ditrysia</taxon>
        <taxon>Bombycoidea</taxon>
        <taxon>Lasiocampidae</taxon>
        <taxon>Dendrolimus</taxon>
    </lineage>
</organism>
<dbReference type="EMBL" id="CM034415">
    <property type="protein sequence ID" value="KAJ0169774.1"/>
    <property type="molecule type" value="Genomic_DNA"/>
</dbReference>
<keyword evidence="2" id="KW-1185">Reference proteome</keyword>